<comment type="caution">
    <text evidence="1">The sequence shown here is derived from an EMBL/GenBank/DDBJ whole genome shotgun (WGS) entry which is preliminary data.</text>
</comment>
<accession>A0A0F9IW98</accession>
<evidence type="ECO:0000313" key="1">
    <source>
        <dbReference type="EMBL" id="KKM24324.1"/>
    </source>
</evidence>
<name>A0A0F9IW98_9ZZZZ</name>
<dbReference type="EMBL" id="LAZR01012948">
    <property type="protein sequence ID" value="KKM24324.1"/>
    <property type="molecule type" value="Genomic_DNA"/>
</dbReference>
<gene>
    <name evidence="1" type="ORF">LCGC14_1606340</name>
</gene>
<reference evidence="1" key="1">
    <citation type="journal article" date="2015" name="Nature">
        <title>Complex archaea that bridge the gap between prokaryotes and eukaryotes.</title>
        <authorList>
            <person name="Spang A."/>
            <person name="Saw J.H."/>
            <person name="Jorgensen S.L."/>
            <person name="Zaremba-Niedzwiedzka K."/>
            <person name="Martijn J."/>
            <person name="Lind A.E."/>
            <person name="van Eijk R."/>
            <person name="Schleper C."/>
            <person name="Guy L."/>
            <person name="Ettema T.J."/>
        </authorList>
    </citation>
    <scope>NUCLEOTIDE SEQUENCE</scope>
</reference>
<sequence>MNTKKVVETIAQSYMKVHKKTCPYCSDLEAKIIQHVFETLRRSRAK</sequence>
<dbReference type="AlphaFoldDB" id="A0A0F9IW98"/>
<protein>
    <submittedName>
        <fullName evidence="1">Uncharacterized protein</fullName>
    </submittedName>
</protein>
<organism evidence="1">
    <name type="scientific">marine sediment metagenome</name>
    <dbReference type="NCBI Taxonomy" id="412755"/>
    <lineage>
        <taxon>unclassified sequences</taxon>
        <taxon>metagenomes</taxon>
        <taxon>ecological metagenomes</taxon>
    </lineage>
</organism>
<proteinExistence type="predicted"/>